<accession>A0AAV8UR83</accession>
<evidence type="ECO:0000313" key="3">
    <source>
        <dbReference type="Proteomes" id="UP001157974"/>
    </source>
</evidence>
<dbReference type="SUPFAM" id="SSF48452">
    <property type="entry name" value="TPR-like"/>
    <property type="match status" value="1"/>
</dbReference>
<proteinExistence type="inferred from homology"/>
<dbReference type="InterPro" id="IPR019734">
    <property type="entry name" value="TPR_rpt"/>
</dbReference>
<dbReference type="PANTHER" id="PTHR12979">
    <property type="entry name" value="CCR4-NOT TRANSCRIPTION COMPLEX SUBUNIT 10"/>
    <property type="match status" value="1"/>
</dbReference>
<comment type="caution">
    <text evidence="2">The sequence shown here is derived from an EMBL/GenBank/DDBJ whole genome shotgun (WGS) entry which is preliminary data.</text>
</comment>
<evidence type="ECO:0000256" key="1">
    <source>
        <dbReference type="ARBA" id="ARBA00010080"/>
    </source>
</evidence>
<evidence type="ECO:0000313" key="2">
    <source>
        <dbReference type="EMBL" id="KAJ8905055.1"/>
    </source>
</evidence>
<gene>
    <name evidence="2" type="ORF">NDN08_001567</name>
</gene>
<dbReference type="Proteomes" id="UP001157974">
    <property type="component" value="Unassembled WGS sequence"/>
</dbReference>
<dbReference type="GO" id="GO:0030014">
    <property type="term" value="C:CCR4-NOT complex"/>
    <property type="evidence" value="ECO:0007669"/>
    <property type="project" value="InterPro"/>
</dbReference>
<protein>
    <submittedName>
        <fullName evidence="2">Uncharacterized protein</fullName>
    </submittedName>
</protein>
<dbReference type="GO" id="GO:0017148">
    <property type="term" value="P:negative regulation of translation"/>
    <property type="evidence" value="ECO:0007669"/>
    <property type="project" value="TreeGrafter"/>
</dbReference>
<reference evidence="2 3" key="1">
    <citation type="journal article" date="2023" name="Nat. Commun.">
        <title>Origin of minicircular mitochondrial genomes in red algae.</title>
        <authorList>
            <person name="Lee Y."/>
            <person name="Cho C.H."/>
            <person name="Lee Y.M."/>
            <person name="Park S.I."/>
            <person name="Yang J.H."/>
            <person name="West J.A."/>
            <person name="Bhattacharya D."/>
            <person name="Yoon H.S."/>
        </authorList>
    </citation>
    <scope>NUCLEOTIDE SEQUENCE [LARGE SCALE GENOMIC DNA]</scope>
    <source>
        <strain evidence="2 3">CCMP1338</strain>
        <tissue evidence="2">Whole cell</tissue>
    </source>
</reference>
<name>A0AAV8UR83_9RHOD</name>
<dbReference type="InterPro" id="IPR011990">
    <property type="entry name" value="TPR-like_helical_dom_sf"/>
</dbReference>
<dbReference type="PANTHER" id="PTHR12979:SF5">
    <property type="entry name" value="CCR4-NOT TRANSCRIPTION COMPLEX SUBUNIT 10"/>
    <property type="match status" value="1"/>
</dbReference>
<dbReference type="Gene3D" id="1.25.40.10">
    <property type="entry name" value="Tetratricopeptide repeat domain"/>
    <property type="match status" value="1"/>
</dbReference>
<keyword evidence="3" id="KW-1185">Reference proteome</keyword>
<dbReference type="AlphaFoldDB" id="A0AAV8UR83"/>
<dbReference type="EMBL" id="JAMWBK010000005">
    <property type="protein sequence ID" value="KAJ8905055.1"/>
    <property type="molecule type" value="Genomic_DNA"/>
</dbReference>
<dbReference type="SMART" id="SM00028">
    <property type="entry name" value="TPR"/>
    <property type="match status" value="2"/>
</dbReference>
<organism evidence="2 3">
    <name type="scientific">Rhodosorus marinus</name>
    <dbReference type="NCBI Taxonomy" id="101924"/>
    <lineage>
        <taxon>Eukaryota</taxon>
        <taxon>Rhodophyta</taxon>
        <taxon>Stylonematophyceae</taxon>
        <taxon>Stylonematales</taxon>
        <taxon>Stylonemataceae</taxon>
        <taxon>Rhodosorus</taxon>
    </lineage>
</organism>
<sequence>MNGETRTVLPDAVAAFARGEFKKTRDFLSKSDIVARAEIHEAHQLEVFKRKREYNEAVVDYYNSGMRDPQKLVEQTVLADHGQEKAPLDHQRLSELVSTFGLIPLYNFSVILYQSHKLMNAMRVLEVLFEVIESQEEEEGLSIRICILLLDVYFRLGWLYEERVNKVLGFLDLCSCIGVSETTTEAENKNLNGEFRLAAPKLEEGNMSEVGILAAPSTQQDGRFLIYVYRARFRALTDNARGFMKEAKSAVSAADEATFRPTSAALMLKAHMEKNLRKSLSHLMGATSSEGLCPLILNNLGVIHHRLGRHALSVAYLVSAQQCFDRLLQDDGSESNEKGKLIAPQSLPQMGQHRRPEVAYNLGVEYLLLGRFEMALNMFGLCRSQYARSSAWWWLRMAECYVRLSEHKKANKAKDGLVETVLGSGRGRRAVLRPLEEGESDYLHEAKAYAETGRRVLRTLTNESGTMGTLDLEVDEAIQLKRRAENRSLDAGFLGILCFTSIETRRYEKVIEYSNELVQIEGLSEAGKSLAHIYVIEAATALKRSEIPLRRFEQEISTAHLEQFWTNVAIAYLHQDQLVPARDARSHAWEAITRDTGAVEPSKELILLDLYLAQKEKNRTEAADIVRRLCK</sequence>
<dbReference type="InterPro" id="IPR039740">
    <property type="entry name" value="CNOT10"/>
</dbReference>
<dbReference type="GO" id="GO:0006402">
    <property type="term" value="P:mRNA catabolic process"/>
    <property type="evidence" value="ECO:0007669"/>
    <property type="project" value="TreeGrafter"/>
</dbReference>
<comment type="similarity">
    <text evidence="1">Belongs to the CNOT10 family.</text>
</comment>